<feature type="transmembrane region" description="Helical" evidence="12">
    <location>
        <begin position="53"/>
        <end position="72"/>
    </location>
</feature>
<comment type="subcellular location">
    <subcellularLocation>
        <location evidence="1">Membrane</location>
        <topology evidence="1">Multi-pass membrane protein</topology>
    </subcellularLocation>
</comment>
<dbReference type="Gene3D" id="1.20.1550.10">
    <property type="entry name" value="DsbB-like"/>
    <property type="match status" value="1"/>
</dbReference>
<dbReference type="PANTHER" id="PTHR43469:SF1">
    <property type="entry name" value="SPBETA PROPHAGE-DERIVED DISULFIDE BOND FORMATION PROTEIN B"/>
    <property type="match status" value="1"/>
</dbReference>
<evidence type="ECO:0000256" key="8">
    <source>
        <dbReference type="ARBA" id="ARBA00023136"/>
    </source>
</evidence>
<dbReference type="SUPFAM" id="SSF158442">
    <property type="entry name" value="DsbB-like"/>
    <property type="match status" value="1"/>
</dbReference>
<keyword evidence="9" id="KW-1015">Disulfide bond</keyword>
<evidence type="ECO:0000256" key="3">
    <source>
        <dbReference type="ARBA" id="ARBA00022448"/>
    </source>
</evidence>
<evidence type="ECO:0000256" key="10">
    <source>
        <dbReference type="ARBA" id="ARBA00023186"/>
    </source>
</evidence>
<gene>
    <name evidence="13" type="ORF">UY08_C0001G0013</name>
</gene>
<feature type="transmembrane region" description="Helical" evidence="12">
    <location>
        <begin position="84"/>
        <end position="102"/>
    </location>
</feature>
<dbReference type="Proteomes" id="UP000034212">
    <property type="component" value="Unassembled WGS sequence"/>
</dbReference>
<proteinExistence type="inferred from homology"/>
<dbReference type="GO" id="GO:0015035">
    <property type="term" value="F:protein-disulfide reductase activity"/>
    <property type="evidence" value="ECO:0007669"/>
    <property type="project" value="InterPro"/>
</dbReference>
<evidence type="ECO:0000256" key="2">
    <source>
        <dbReference type="ARBA" id="ARBA00007602"/>
    </source>
</evidence>
<evidence type="ECO:0000256" key="1">
    <source>
        <dbReference type="ARBA" id="ARBA00004141"/>
    </source>
</evidence>
<keyword evidence="5" id="KW-0249">Electron transport</keyword>
<dbReference type="PANTHER" id="PTHR43469">
    <property type="entry name" value="DISULFIDE FORMATION PROTEIN-RELATED"/>
    <property type="match status" value="1"/>
</dbReference>
<evidence type="ECO:0000313" key="14">
    <source>
        <dbReference type="Proteomes" id="UP000034212"/>
    </source>
</evidence>
<dbReference type="EMBL" id="LCOQ01000001">
    <property type="protein sequence ID" value="KKU81168.1"/>
    <property type="molecule type" value="Genomic_DNA"/>
</dbReference>
<evidence type="ECO:0000256" key="4">
    <source>
        <dbReference type="ARBA" id="ARBA00022692"/>
    </source>
</evidence>
<evidence type="ECO:0000256" key="6">
    <source>
        <dbReference type="ARBA" id="ARBA00022989"/>
    </source>
</evidence>
<dbReference type="GO" id="GO:0006457">
    <property type="term" value="P:protein folding"/>
    <property type="evidence" value="ECO:0007669"/>
    <property type="project" value="InterPro"/>
</dbReference>
<feature type="transmembrane region" description="Helical" evidence="12">
    <location>
        <begin position="109"/>
        <end position="129"/>
    </location>
</feature>
<comment type="similarity">
    <text evidence="2">Belongs to the DsbB family. BdbC subfamily.</text>
</comment>
<keyword evidence="10" id="KW-0143">Chaperone</keyword>
<name>A0A0G1VSP8_9BACT</name>
<dbReference type="PATRIC" id="fig|1618438.3.peg.14"/>
<keyword evidence="3" id="KW-0813">Transport</keyword>
<evidence type="ECO:0000256" key="11">
    <source>
        <dbReference type="ARBA" id="ARBA00023284"/>
    </source>
</evidence>
<comment type="caution">
    <text evidence="13">The sequence shown here is derived from an EMBL/GenBank/DDBJ whole genome shotgun (WGS) entry which is preliminary data.</text>
</comment>
<keyword evidence="6 12" id="KW-1133">Transmembrane helix</keyword>
<accession>A0A0G1VSP8</accession>
<keyword evidence="7" id="KW-0560">Oxidoreductase</keyword>
<evidence type="ECO:0000256" key="9">
    <source>
        <dbReference type="ARBA" id="ARBA00023157"/>
    </source>
</evidence>
<keyword evidence="11" id="KW-0676">Redox-active center</keyword>
<evidence type="ECO:0000313" key="13">
    <source>
        <dbReference type="EMBL" id="KKU81168.1"/>
    </source>
</evidence>
<sequence>MNLTQTVTQVLAILVLASDIALVASLLLFLFVARGKLSKLVKFPVFSSIARNARILAFVVALVSMLGSLFYSDIAGFEPCKLCWYQRIVMYPMVLLLGLAIAKTDKKNIIDYCLGLSGIGAIIATYHYWLQRGGNEFIPCSTVGYSVSCAKTFDMSYGYITIPFMALTAFLLIFSAMMLSRSYQRN</sequence>
<dbReference type="AlphaFoldDB" id="A0A0G1VSP8"/>
<dbReference type="InterPro" id="IPR023380">
    <property type="entry name" value="DsbB-like_sf"/>
</dbReference>
<keyword evidence="8 12" id="KW-0472">Membrane</keyword>
<organism evidence="13 14">
    <name type="scientific">Candidatus Gottesmanbacteria bacterium GW2011_GWA1_47_8</name>
    <dbReference type="NCBI Taxonomy" id="1618438"/>
    <lineage>
        <taxon>Bacteria</taxon>
        <taxon>Candidatus Gottesmaniibacteriota</taxon>
    </lineage>
</organism>
<reference evidence="13 14" key="1">
    <citation type="journal article" date="2015" name="Nature">
        <title>rRNA introns, odd ribosomes, and small enigmatic genomes across a large radiation of phyla.</title>
        <authorList>
            <person name="Brown C.T."/>
            <person name="Hug L.A."/>
            <person name="Thomas B.C."/>
            <person name="Sharon I."/>
            <person name="Castelle C.J."/>
            <person name="Singh A."/>
            <person name="Wilkins M.J."/>
            <person name="Williams K.H."/>
            <person name="Banfield J.F."/>
        </authorList>
    </citation>
    <scope>NUCLEOTIDE SEQUENCE [LARGE SCALE GENOMIC DNA]</scope>
</reference>
<protein>
    <submittedName>
        <fullName evidence="13">Disulfide bond formation protein DsbB</fullName>
    </submittedName>
</protein>
<evidence type="ECO:0000256" key="7">
    <source>
        <dbReference type="ARBA" id="ARBA00023002"/>
    </source>
</evidence>
<keyword evidence="4 12" id="KW-0812">Transmembrane</keyword>
<dbReference type="GO" id="GO:0016020">
    <property type="term" value="C:membrane"/>
    <property type="evidence" value="ECO:0007669"/>
    <property type="project" value="UniProtKB-SubCell"/>
</dbReference>
<feature type="transmembrane region" description="Helical" evidence="12">
    <location>
        <begin position="12"/>
        <end position="32"/>
    </location>
</feature>
<evidence type="ECO:0000256" key="5">
    <source>
        <dbReference type="ARBA" id="ARBA00022982"/>
    </source>
</evidence>
<dbReference type="InterPro" id="IPR003752">
    <property type="entry name" value="DiS_bond_form_DsbB/BdbC"/>
</dbReference>
<feature type="transmembrane region" description="Helical" evidence="12">
    <location>
        <begin position="157"/>
        <end position="179"/>
    </location>
</feature>
<evidence type="ECO:0000256" key="12">
    <source>
        <dbReference type="SAM" id="Phobius"/>
    </source>
</evidence>
<dbReference type="InterPro" id="IPR012187">
    <property type="entry name" value="Disulphide_bond_form_BdbC"/>
</dbReference>
<dbReference type="Pfam" id="PF02600">
    <property type="entry name" value="DsbB"/>
    <property type="match status" value="1"/>
</dbReference>